<dbReference type="Proteomes" id="UP000272942">
    <property type="component" value="Unassembled WGS sequence"/>
</dbReference>
<dbReference type="EMBL" id="UZAN01064921">
    <property type="protein sequence ID" value="VDP93841.1"/>
    <property type="molecule type" value="Genomic_DNA"/>
</dbReference>
<evidence type="ECO:0000313" key="1">
    <source>
        <dbReference type="EMBL" id="VDP93841.1"/>
    </source>
</evidence>
<dbReference type="WBParaSite" id="ECPE_0001661201-mRNA-1">
    <property type="protein sequence ID" value="ECPE_0001661201-mRNA-1"/>
    <property type="gene ID" value="ECPE_0001661201"/>
</dbReference>
<evidence type="ECO:0000313" key="3">
    <source>
        <dbReference type="WBParaSite" id="ECPE_0001661201-mRNA-1"/>
    </source>
</evidence>
<organism evidence="3">
    <name type="scientific">Echinostoma caproni</name>
    <dbReference type="NCBI Taxonomy" id="27848"/>
    <lineage>
        <taxon>Eukaryota</taxon>
        <taxon>Metazoa</taxon>
        <taxon>Spiralia</taxon>
        <taxon>Lophotrochozoa</taxon>
        <taxon>Platyhelminthes</taxon>
        <taxon>Trematoda</taxon>
        <taxon>Digenea</taxon>
        <taxon>Plagiorchiida</taxon>
        <taxon>Echinostomata</taxon>
        <taxon>Echinostomatoidea</taxon>
        <taxon>Echinostomatidae</taxon>
        <taxon>Echinostoma</taxon>
    </lineage>
</organism>
<keyword evidence="2" id="KW-1185">Reference proteome</keyword>
<evidence type="ECO:0000313" key="2">
    <source>
        <dbReference type="Proteomes" id="UP000272942"/>
    </source>
</evidence>
<gene>
    <name evidence="1" type="ORF">ECPE_LOCUS16569</name>
</gene>
<proteinExistence type="predicted"/>
<dbReference type="AlphaFoldDB" id="A0A183BBI4"/>
<protein>
    <submittedName>
        <fullName evidence="1 3">Uncharacterized protein</fullName>
    </submittedName>
</protein>
<sequence>MVRSDRANTSASDGNSAAVPSCLTSTIIQISPNPPPTEALLRLRCPFKLATFNVCTLMRIGQQAGLDRTLETLAIDVCCIEENSHSRLLFHYSIDVNPHQTDQ</sequence>
<reference evidence="1 2" key="2">
    <citation type="submission" date="2018-11" db="EMBL/GenBank/DDBJ databases">
        <authorList>
            <consortium name="Pathogen Informatics"/>
        </authorList>
    </citation>
    <scope>NUCLEOTIDE SEQUENCE [LARGE SCALE GENOMIC DNA]</scope>
    <source>
        <strain evidence="1 2">Egypt</strain>
    </source>
</reference>
<accession>A0A183BBI4</accession>
<name>A0A183BBI4_9TREM</name>
<reference evidence="3" key="1">
    <citation type="submission" date="2016-06" db="UniProtKB">
        <authorList>
            <consortium name="WormBaseParasite"/>
        </authorList>
    </citation>
    <scope>IDENTIFICATION</scope>
</reference>